<protein>
    <recommendedName>
        <fullName evidence="4">Cytochrome C oxidase subunit IV</fullName>
    </recommendedName>
</protein>
<sequence>MELLRRYGWLLPVVTVIASFLVFMGLWGGDALLFVVRAMTVVVVLTLGAQVVVAFLFLRHRCYRPLPLICFGLLISGYIASLGVFWNWTHIWFT</sequence>
<evidence type="ECO:0008006" key="4">
    <source>
        <dbReference type="Google" id="ProtNLM"/>
    </source>
</evidence>
<dbReference type="GeneID" id="78180964"/>
<keyword evidence="1" id="KW-0472">Membrane</keyword>
<organism evidence="2 3">
    <name type="scientific">Alistipes intestinihominis</name>
    <dbReference type="NCBI Taxonomy" id="3133172"/>
    <lineage>
        <taxon>Bacteria</taxon>
        <taxon>Pseudomonadati</taxon>
        <taxon>Bacteroidota</taxon>
        <taxon>Bacteroidia</taxon>
        <taxon>Bacteroidales</taxon>
        <taxon>Rikenellaceae</taxon>
        <taxon>Alistipes</taxon>
    </lineage>
</organism>
<keyword evidence="1" id="KW-1133">Transmembrane helix</keyword>
<comment type="caution">
    <text evidence="2">The sequence shown here is derived from an EMBL/GenBank/DDBJ whole genome shotgun (WGS) entry which is preliminary data.</text>
</comment>
<dbReference type="RefSeq" id="WP_129652016.1">
    <property type="nucleotide sequence ID" value="NZ_JBBMFL010000017.1"/>
</dbReference>
<evidence type="ECO:0000313" key="3">
    <source>
        <dbReference type="Proteomes" id="UP001460202"/>
    </source>
</evidence>
<reference evidence="2 3" key="1">
    <citation type="submission" date="2024-03" db="EMBL/GenBank/DDBJ databases">
        <title>Human intestinal bacterial collection.</title>
        <authorList>
            <person name="Pauvert C."/>
            <person name="Hitch T.C.A."/>
            <person name="Clavel T."/>
        </authorList>
    </citation>
    <scope>NUCLEOTIDE SEQUENCE [LARGE SCALE GENOMIC DNA]</scope>
    <source>
        <strain evidence="2 3">CLA-KB-H122</strain>
    </source>
</reference>
<feature type="transmembrane region" description="Helical" evidence="1">
    <location>
        <begin position="65"/>
        <end position="88"/>
    </location>
</feature>
<gene>
    <name evidence="2" type="ORF">WMO46_12790</name>
</gene>
<keyword evidence="1" id="KW-0812">Transmembrane</keyword>
<dbReference type="EMBL" id="JBBMFL010000017">
    <property type="protein sequence ID" value="MEQ2545821.1"/>
    <property type="molecule type" value="Genomic_DNA"/>
</dbReference>
<accession>A0ABV1GZG6</accession>
<keyword evidence="3" id="KW-1185">Reference proteome</keyword>
<evidence type="ECO:0000256" key="1">
    <source>
        <dbReference type="SAM" id="Phobius"/>
    </source>
</evidence>
<proteinExistence type="predicted"/>
<evidence type="ECO:0000313" key="2">
    <source>
        <dbReference type="EMBL" id="MEQ2545821.1"/>
    </source>
</evidence>
<name>A0ABV1GZG6_9BACT</name>
<feature type="transmembrane region" description="Helical" evidence="1">
    <location>
        <begin position="7"/>
        <end position="28"/>
    </location>
</feature>
<feature type="transmembrane region" description="Helical" evidence="1">
    <location>
        <begin position="34"/>
        <end position="58"/>
    </location>
</feature>
<dbReference type="Proteomes" id="UP001460202">
    <property type="component" value="Unassembled WGS sequence"/>
</dbReference>